<dbReference type="Proteomes" id="UP001139179">
    <property type="component" value="Unassembled WGS sequence"/>
</dbReference>
<evidence type="ECO:0000259" key="4">
    <source>
        <dbReference type="PROSITE" id="PS51459"/>
    </source>
</evidence>
<proteinExistence type="predicted"/>
<sequence length="244" mass="28154">MSLFSEIDRLKEELDTYRPLPTETIQSLKKDFLVKNTYHSNAIEGNTLTIYETKAILEDGVTVGGKSLREHLEIINHREASLYMEEHLHQPLSEKFIKDTHAIVLAGIDREAAGTYRKEEVQISGASHKVTPSYHIPAEMNNLMKWYEESEKLHPVERASLLHSQFVNIHPFRDGNGRTARLLLNFVLLSSGYLPIMFKVENRIKYYEALDIAGFKGNYQPFISMVTELERESLNQYLELISKK</sequence>
<evidence type="ECO:0000313" key="5">
    <source>
        <dbReference type="EMBL" id="MCM3716395.1"/>
    </source>
</evidence>
<keyword evidence="6" id="KW-1185">Reference proteome</keyword>
<protein>
    <submittedName>
        <fullName evidence="5">Fic family protein</fullName>
    </submittedName>
</protein>
<evidence type="ECO:0000256" key="1">
    <source>
        <dbReference type="PIRSR" id="PIRSR640198-1"/>
    </source>
</evidence>
<reference evidence="5" key="1">
    <citation type="submission" date="2022-05" db="EMBL/GenBank/DDBJ databases">
        <title>Comparative Genomics of Spacecraft Associated Microbes.</title>
        <authorList>
            <person name="Tran M.T."/>
            <person name="Wright A."/>
            <person name="Seuylemezian A."/>
            <person name="Eisen J."/>
            <person name="Coil D."/>
        </authorList>
    </citation>
    <scope>NUCLEOTIDE SEQUENCE</scope>
    <source>
        <strain evidence="5">214.1.1</strain>
    </source>
</reference>
<accession>A0A9X2DVX6</accession>
<feature type="domain" description="Fido" evidence="4">
    <location>
        <begin position="92"/>
        <end position="228"/>
    </location>
</feature>
<dbReference type="EMBL" id="JAMBOL010000037">
    <property type="protein sequence ID" value="MCM3716395.1"/>
    <property type="molecule type" value="Genomic_DNA"/>
</dbReference>
<dbReference type="SUPFAM" id="SSF140931">
    <property type="entry name" value="Fic-like"/>
    <property type="match status" value="1"/>
</dbReference>
<comment type="caution">
    <text evidence="5">The sequence shown here is derived from an EMBL/GenBank/DDBJ whole genome shotgun (WGS) entry which is preliminary data.</text>
</comment>
<keyword evidence="2" id="KW-0067">ATP-binding</keyword>
<dbReference type="PANTHER" id="PTHR13504">
    <property type="entry name" value="FIDO DOMAIN-CONTAINING PROTEIN DDB_G0283145"/>
    <property type="match status" value="1"/>
</dbReference>
<feature type="binding site" evidence="2">
    <location>
        <begin position="206"/>
        <end position="207"/>
    </location>
    <ligand>
        <name>ATP</name>
        <dbReference type="ChEBI" id="CHEBI:30616"/>
    </ligand>
</feature>
<dbReference type="GO" id="GO:0005524">
    <property type="term" value="F:ATP binding"/>
    <property type="evidence" value="ECO:0007669"/>
    <property type="project" value="UniProtKB-KW"/>
</dbReference>
<dbReference type="InterPro" id="IPR003812">
    <property type="entry name" value="Fido"/>
</dbReference>
<dbReference type="Pfam" id="PF02661">
    <property type="entry name" value="Fic"/>
    <property type="match status" value="1"/>
</dbReference>
<evidence type="ECO:0000256" key="2">
    <source>
        <dbReference type="PIRSR" id="PIRSR640198-2"/>
    </source>
</evidence>
<dbReference type="RefSeq" id="WP_251225052.1">
    <property type="nucleotide sequence ID" value="NZ_JAMBOL010000037.1"/>
</dbReference>
<name>A0A9X2DVX6_9BACI</name>
<dbReference type="InterPro" id="IPR040198">
    <property type="entry name" value="Fido_containing"/>
</dbReference>
<feature type="site" description="Important for autoinhibition of adenylyltransferase activity" evidence="3">
    <location>
        <position position="44"/>
    </location>
</feature>
<gene>
    <name evidence="5" type="ORF">M3202_20320</name>
</gene>
<evidence type="ECO:0000313" key="6">
    <source>
        <dbReference type="Proteomes" id="UP001139179"/>
    </source>
</evidence>
<organism evidence="5 6">
    <name type="scientific">Halalkalibacter oceani</name>
    <dbReference type="NCBI Taxonomy" id="1653776"/>
    <lineage>
        <taxon>Bacteria</taxon>
        <taxon>Bacillati</taxon>
        <taxon>Bacillota</taxon>
        <taxon>Bacilli</taxon>
        <taxon>Bacillales</taxon>
        <taxon>Bacillaceae</taxon>
        <taxon>Halalkalibacter</taxon>
    </lineage>
</organism>
<evidence type="ECO:0000256" key="3">
    <source>
        <dbReference type="PIRSR" id="PIRSR640198-3"/>
    </source>
</evidence>
<dbReference type="Gene3D" id="1.10.3290.10">
    <property type="entry name" value="Fido-like domain"/>
    <property type="match status" value="1"/>
</dbReference>
<keyword evidence="2" id="KW-0547">Nucleotide-binding</keyword>
<dbReference type="AlphaFoldDB" id="A0A9X2DVX6"/>
<dbReference type="InterPro" id="IPR036597">
    <property type="entry name" value="Fido-like_dom_sf"/>
</dbReference>
<feature type="binding site" evidence="2">
    <location>
        <begin position="174"/>
        <end position="181"/>
    </location>
    <ligand>
        <name>ATP</name>
        <dbReference type="ChEBI" id="CHEBI:30616"/>
    </ligand>
</feature>
<dbReference type="PANTHER" id="PTHR13504:SF38">
    <property type="entry name" value="FIDO DOMAIN-CONTAINING PROTEIN"/>
    <property type="match status" value="1"/>
</dbReference>
<feature type="active site" evidence="1">
    <location>
        <position position="170"/>
    </location>
</feature>
<dbReference type="PROSITE" id="PS51459">
    <property type="entry name" value="FIDO"/>
    <property type="match status" value="1"/>
</dbReference>